<protein>
    <submittedName>
        <fullName evidence="6">Membrane fusion protein (Multidrug efflux system)</fullName>
    </submittedName>
</protein>
<evidence type="ECO:0000313" key="7">
    <source>
        <dbReference type="Proteomes" id="UP000531231"/>
    </source>
</evidence>
<feature type="domain" description="Multidrug resistance protein MdtA-like alpha-helical hairpin" evidence="4">
    <location>
        <begin position="184"/>
        <end position="249"/>
    </location>
</feature>
<dbReference type="InterPro" id="IPR058625">
    <property type="entry name" value="MdtA-like_BSH"/>
</dbReference>
<feature type="domain" description="Multidrug resistance protein MdtA-like barrel-sandwich hybrid" evidence="5">
    <location>
        <begin position="119"/>
        <end position="312"/>
    </location>
</feature>
<dbReference type="InterPro" id="IPR058624">
    <property type="entry name" value="MdtA-like_HH"/>
</dbReference>
<evidence type="ECO:0000256" key="3">
    <source>
        <dbReference type="SAM" id="Phobius"/>
    </source>
</evidence>
<dbReference type="Gene3D" id="2.40.30.170">
    <property type="match status" value="1"/>
</dbReference>
<dbReference type="Pfam" id="PF25917">
    <property type="entry name" value="BSH_RND"/>
    <property type="match status" value="1"/>
</dbReference>
<comment type="caution">
    <text evidence="6">The sequence shown here is derived from an EMBL/GenBank/DDBJ whole genome shotgun (WGS) entry which is preliminary data.</text>
</comment>
<name>A0A7W8AL32_9HYPH</name>
<gene>
    <name evidence="6" type="ORF">HNQ68_002855</name>
</gene>
<organism evidence="6 7">
    <name type="scientific">Pseudochrobactrum saccharolyticum</name>
    <dbReference type="NCBI Taxonomy" id="354352"/>
    <lineage>
        <taxon>Bacteria</taxon>
        <taxon>Pseudomonadati</taxon>
        <taxon>Pseudomonadota</taxon>
        <taxon>Alphaproteobacteria</taxon>
        <taxon>Hyphomicrobiales</taxon>
        <taxon>Brucellaceae</taxon>
        <taxon>Pseudochrobactrum</taxon>
    </lineage>
</organism>
<dbReference type="GO" id="GO:0055085">
    <property type="term" value="P:transmembrane transport"/>
    <property type="evidence" value="ECO:0007669"/>
    <property type="project" value="InterPro"/>
</dbReference>
<feature type="compositionally biased region" description="Polar residues" evidence="2">
    <location>
        <begin position="11"/>
        <end position="26"/>
    </location>
</feature>
<keyword evidence="3" id="KW-0472">Membrane</keyword>
<reference evidence="6 7" key="1">
    <citation type="submission" date="2020-08" db="EMBL/GenBank/DDBJ databases">
        <title>Genomic Encyclopedia of Type Strains, Phase IV (KMG-IV): sequencing the most valuable type-strain genomes for metagenomic binning, comparative biology and taxonomic classification.</title>
        <authorList>
            <person name="Goeker M."/>
        </authorList>
    </citation>
    <scope>NUCLEOTIDE SEQUENCE [LARGE SCALE GENOMIC DNA]</scope>
    <source>
        <strain evidence="6 7">DSM 25620</strain>
    </source>
</reference>
<dbReference type="InterPro" id="IPR050739">
    <property type="entry name" value="MFP"/>
</dbReference>
<dbReference type="Proteomes" id="UP000531231">
    <property type="component" value="Unassembled WGS sequence"/>
</dbReference>
<feature type="transmembrane region" description="Helical" evidence="3">
    <location>
        <begin position="78"/>
        <end position="95"/>
    </location>
</feature>
<keyword evidence="3" id="KW-0812">Transmembrane</keyword>
<feature type="compositionally biased region" description="Polar residues" evidence="2">
    <location>
        <begin position="53"/>
        <end position="67"/>
    </location>
</feature>
<sequence>MSALKPVAKPVQSNHSSSDQDNTQSVAPVDFKRAAQNDDNRMPDDPLRAEHSQPFSEQTTVPETSKPASGKSSRKRKVLSVLLLAALAGGAWYGYDWWTTGRFMVSTDDAYIHGDIMAMSPKVTGYIDDVLVSANSHVKAGDAIFQLDQGDYQIALNEKIAALASQQKTLARIEAQTVAAEASLTQARASQQSSAAGLTNAQATMERITKLHDTRFVSQSELDRATTALAQAQAADANAQAQIAAAQANIGVLKAQYQEAESQTRSLELARDKAQRDLSFTTLRAPFDGVVGNLTGKKGDLVSAGQRIAALVPVNALYIDANFKETQLKNLHGGETVHFTVDALGGETFEGKVASLSPASGSVFSLLPPENATGNFTKVVQRVPVRIAIPEAALATGKLRAGLSVVVDVDTRTAPQNIPAVQ</sequence>
<evidence type="ECO:0000259" key="5">
    <source>
        <dbReference type="Pfam" id="PF25917"/>
    </source>
</evidence>
<evidence type="ECO:0000256" key="2">
    <source>
        <dbReference type="SAM" id="MobiDB-lite"/>
    </source>
</evidence>
<evidence type="ECO:0000313" key="6">
    <source>
        <dbReference type="EMBL" id="MBB5092301.1"/>
    </source>
</evidence>
<dbReference type="Pfam" id="PF25876">
    <property type="entry name" value="HH_MFP_RND"/>
    <property type="match status" value="1"/>
</dbReference>
<dbReference type="Gene3D" id="2.40.50.100">
    <property type="match status" value="1"/>
</dbReference>
<keyword evidence="1" id="KW-0175">Coiled coil</keyword>
<dbReference type="PANTHER" id="PTHR30386">
    <property type="entry name" value="MEMBRANE FUSION SUBUNIT OF EMRAB-TOLC MULTIDRUG EFFLUX PUMP"/>
    <property type="match status" value="1"/>
</dbReference>
<keyword evidence="7" id="KW-1185">Reference proteome</keyword>
<proteinExistence type="predicted"/>
<dbReference type="Gene3D" id="1.10.287.470">
    <property type="entry name" value="Helix hairpin bin"/>
    <property type="match status" value="2"/>
</dbReference>
<feature type="compositionally biased region" description="Basic and acidic residues" evidence="2">
    <location>
        <begin position="30"/>
        <end position="51"/>
    </location>
</feature>
<accession>A0A7W8AL32</accession>
<dbReference type="AlphaFoldDB" id="A0A7W8AL32"/>
<evidence type="ECO:0000259" key="4">
    <source>
        <dbReference type="Pfam" id="PF25876"/>
    </source>
</evidence>
<evidence type="ECO:0000256" key="1">
    <source>
        <dbReference type="SAM" id="Coils"/>
    </source>
</evidence>
<feature type="region of interest" description="Disordered" evidence="2">
    <location>
        <begin position="1"/>
        <end position="72"/>
    </location>
</feature>
<feature type="coiled-coil region" evidence="1">
    <location>
        <begin position="222"/>
        <end position="277"/>
    </location>
</feature>
<dbReference type="EMBL" id="JACHIL010000005">
    <property type="protein sequence ID" value="MBB5092301.1"/>
    <property type="molecule type" value="Genomic_DNA"/>
</dbReference>
<keyword evidence="3" id="KW-1133">Transmembrane helix</keyword>
<dbReference type="PANTHER" id="PTHR30386:SF24">
    <property type="entry name" value="MULTIDRUG RESISTANCE EFFLUX PUMP"/>
    <property type="match status" value="1"/>
</dbReference>
<dbReference type="SUPFAM" id="SSF111369">
    <property type="entry name" value="HlyD-like secretion proteins"/>
    <property type="match status" value="2"/>
</dbReference>